<dbReference type="Gene3D" id="3.30.750.140">
    <property type="match status" value="1"/>
</dbReference>
<feature type="domain" description="Flagellar hook-length control protein-like C-terminal" evidence="5">
    <location>
        <begin position="312"/>
        <end position="387"/>
    </location>
</feature>
<evidence type="ECO:0000313" key="7">
    <source>
        <dbReference type="Proteomes" id="UP000706926"/>
    </source>
</evidence>
<keyword evidence="6" id="KW-0966">Cell projection</keyword>
<dbReference type="InterPro" id="IPR021136">
    <property type="entry name" value="Flagellar_hook_control-like_C"/>
</dbReference>
<feature type="region of interest" description="Disordered" evidence="4">
    <location>
        <begin position="189"/>
        <end position="266"/>
    </location>
</feature>
<evidence type="ECO:0000256" key="1">
    <source>
        <dbReference type="ARBA" id="ARBA00003944"/>
    </source>
</evidence>
<dbReference type="Pfam" id="PF02120">
    <property type="entry name" value="Flg_hook"/>
    <property type="match status" value="1"/>
</dbReference>
<dbReference type="InterPro" id="IPR052563">
    <property type="entry name" value="FliK"/>
</dbReference>
<evidence type="ECO:0000256" key="2">
    <source>
        <dbReference type="ARBA" id="ARBA00009149"/>
    </source>
</evidence>
<keyword evidence="3" id="KW-1005">Bacterial flagellum biogenesis</keyword>
<reference evidence="6 7" key="1">
    <citation type="submission" date="2021-03" db="EMBL/GenBank/DDBJ databases">
        <title>Genomic Encyclopedia of Type Strains, Phase IV (KMG-IV): sequencing the most valuable type-strain genomes for metagenomic binning, comparative biology and taxonomic classification.</title>
        <authorList>
            <person name="Goeker M."/>
        </authorList>
    </citation>
    <scope>NUCLEOTIDE SEQUENCE [LARGE SCALE GENOMIC DNA]</scope>
    <source>
        <strain evidence="6 7">DSM 15596</strain>
    </source>
</reference>
<keyword evidence="6" id="KW-0282">Flagellum</keyword>
<sequence length="453" mass="46725">MTMTVQGMSSTISSSSASGKTSAQGSSPAGASFDATLTYQMSSAGGGSSTAASETTVKLEGLVQGLPAETNEAIEGLLEMLQSLLGELDKLDQALAEDPALLEELQSWLAQASMVLNGAGVQAQGSDGSAAMSPLAQHTDTVRFVIQDTLTQIKALISSAGKVSPGTETAVHQLVQSFHSLMGNSAGNVKQAAEHVKPSHQAANGSAPATEANAAATATAGRTQSTNAAPSAGPNAGLLPNAGQGGEVSAKAADSNGSGEPWMPEHGTVTAGQLALRSGTQVAVKPAAPPVPVERFASEMTSFIINKLEIVKQQGFTEARISLNPEHLGQVDIKLTMQNGQLIAQFMTAKADARELIDQQMAQLRTALVAQGLQVEKIEVTQSSQPSTANMYQDGRQSGSGQQQSQQRSKGKDTPSDDAVLAASLTEEWHDWISEMQADEGQAVQAGTFTAKA</sequence>
<evidence type="ECO:0000259" key="5">
    <source>
        <dbReference type="Pfam" id="PF02120"/>
    </source>
</evidence>
<protein>
    <submittedName>
        <fullName evidence="6">Flagellar hook-length control protein FliK</fullName>
    </submittedName>
</protein>
<dbReference type="RefSeq" id="WP_007128752.1">
    <property type="nucleotide sequence ID" value="NZ_BOSA01000014.1"/>
</dbReference>
<dbReference type="InterPro" id="IPR038610">
    <property type="entry name" value="FliK-like_C_sf"/>
</dbReference>
<proteinExistence type="inferred from homology"/>
<accession>A0ABS4FEC8</accession>
<feature type="compositionally biased region" description="Low complexity" evidence="4">
    <location>
        <begin position="202"/>
        <end position="226"/>
    </location>
</feature>
<dbReference type="PANTHER" id="PTHR37533">
    <property type="entry name" value="FLAGELLAR HOOK-LENGTH CONTROL PROTEIN"/>
    <property type="match status" value="1"/>
</dbReference>
<feature type="region of interest" description="Disordered" evidence="4">
    <location>
        <begin position="381"/>
        <end position="423"/>
    </location>
</feature>
<dbReference type="PANTHER" id="PTHR37533:SF2">
    <property type="entry name" value="FLAGELLAR HOOK-LENGTH CONTROL PROTEIN"/>
    <property type="match status" value="1"/>
</dbReference>
<evidence type="ECO:0000256" key="4">
    <source>
        <dbReference type="SAM" id="MobiDB-lite"/>
    </source>
</evidence>
<evidence type="ECO:0000256" key="3">
    <source>
        <dbReference type="ARBA" id="ARBA00022795"/>
    </source>
</evidence>
<dbReference type="InterPro" id="IPR001635">
    <property type="entry name" value="Flag_hook_Flik"/>
</dbReference>
<gene>
    <name evidence="6" type="ORF">J2Z18_003715</name>
</gene>
<dbReference type="EMBL" id="JAGGKI010000009">
    <property type="protein sequence ID" value="MBP1894610.1"/>
    <property type="molecule type" value="Genomic_DNA"/>
</dbReference>
<feature type="region of interest" description="Disordered" evidence="4">
    <location>
        <begin position="1"/>
        <end position="29"/>
    </location>
</feature>
<comment type="function">
    <text evidence="1">Controls the length of the flagellar hook.</text>
</comment>
<keyword evidence="6" id="KW-0969">Cilium</keyword>
<dbReference type="Proteomes" id="UP000706926">
    <property type="component" value="Unassembled WGS sequence"/>
</dbReference>
<feature type="compositionally biased region" description="Low complexity" evidence="4">
    <location>
        <begin position="393"/>
        <end position="408"/>
    </location>
</feature>
<dbReference type="GeneID" id="95405651"/>
<name>A0ABS4FEC8_9BACL</name>
<keyword evidence="7" id="KW-1185">Reference proteome</keyword>
<feature type="compositionally biased region" description="Low complexity" evidence="4">
    <location>
        <begin position="9"/>
        <end position="27"/>
    </location>
</feature>
<comment type="similarity">
    <text evidence="2">Belongs to the FliK family.</text>
</comment>
<feature type="compositionally biased region" description="Polar residues" evidence="4">
    <location>
        <begin position="381"/>
        <end position="391"/>
    </location>
</feature>
<evidence type="ECO:0000313" key="6">
    <source>
        <dbReference type="EMBL" id="MBP1894610.1"/>
    </source>
</evidence>
<dbReference type="PRINTS" id="PR01007">
    <property type="entry name" value="FLGHOOKFLIK"/>
</dbReference>
<dbReference type="CDD" id="cd17470">
    <property type="entry name" value="T3SS_Flik_C"/>
    <property type="match status" value="1"/>
</dbReference>
<comment type="caution">
    <text evidence="6">The sequence shown here is derived from an EMBL/GenBank/DDBJ whole genome shotgun (WGS) entry which is preliminary data.</text>
</comment>
<organism evidence="6 7">
    <name type="scientific">Paenibacillus lactis</name>
    <dbReference type="NCBI Taxonomy" id="228574"/>
    <lineage>
        <taxon>Bacteria</taxon>
        <taxon>Bacillati</taxon>
        <taxon>Bacillota</taxon>
        <taxon>Bacilli</taxon>
        <taxon>Bacillales</taxon>
        <taxon>Paenibacillaceae</taxon>
        <taxon>Paenibacillus</taxon>
    </lineage>
</organism>